<dbReference type="FunFam" id="3.40.50.10130:FF:000003">
    <property type="entry name" value="Crossover junction endonuclease MUS81"/>
    <property type="match status" value="1"/>
</dbReference>
<evidence type="ECO:0000256" key="6">
    <source>
        <dbReference type="ARBA" id="ARBA00022759"/>
    </source>
</evidence>
<dbReference type="Gene3D" id="3.40.50.10130">
    <property type="match status" value="1"/>
</dbReference>
<dbReference type="GO" id="GO:0008821">
    <property type="term" value="F:crossover junction DNA endonuclease activity"/>
    <property type="evidence" value="ECO:0007669"/>
    <property type="project" value="UniProtKB-UniRule"/>
</dbReference>
<name>A0A367J7A8_RHIST</name>
<protein>
    <recommendedName>
        <fullName evidence="14">Crossover junction endonuclease MUS81</fullName>
        <ecNumber evidence="14">3.1.22.-</ecNumber>
    </recommendedName>
</protein>
<evidence type="ECO:0000256" key="7">
    <source>
        <dbReference type="ARBA" id="ARBA00022763"/>
    </source>
</evidence>
<feature type="compositionally biased region" description="Acidic residues" evidence="15">
    <location>
        <begin position="852"/>
        <end position="874"/>
    </location>
</feature>
<dbReference type="FunFam" id="1.10.10.10:FF:000307">
    <property type="entry name" value="Crossover junction endonuclease MUS81"/>
    <property type="match status" value="1"/>
</dbReference>
<dbReference type="GO" id="GO:0048476">
    <property type="term" value="C:Holliday junction resolvase complex"/>
    <property type="evidence" value="ECO:0007669"/>
    <property type="project" value="UniProtKB-UniRule"/>
</dbReference>
<evidence type="ECO:0000256" key="15">
    <source>
        <dbReference type="SAM" id="MobiDB-lite"/>
    </source>
</evidence>
<dbReference type="Gene3D" id="1.10.150.670">
    <property type="entry name" value="Crossover junction endonuclease EME1, DNA-binding domain"/>
    <property type="match status" value="1"/>
</dbReference>
<dbReference type="CDD" id="cd20074">
    <property type="entry name" value="XPF_nuclease_Mus81"/>
    <property type="match status" value="1"/>
</dbReference>
<dbReference type="GO" id="GO:0046872">
    <property type="term" value="F:metal ion binding"/>
    <property type="evidence" value="ECO:0007669"/>
    <property type="project" value="UniProtKB-UniRule"/>
</dbReference>
<evidence type="ECO:0000256" key="12">
    <source>
        <dbReference type="ARBA" id="ARBA00023242"/>
    </source>
</evidence>
<comment type="subcellular location">
    <subcellularLocation>
        <location evidence="2 14">Nucleus</location>
    </subcellularLocation>
</comment>
<comment type="cofactor">
    <cofactor evidence="1 14">
        <name>Mg(2+)</name>
        <dbReference type="ChEBI" id="CHEBI:18420"/>
    </cofactor>
</comment>
<dbReference type="AlphaFoldDB" id="A0A367J7A8"/>
<dbReference type="InterPro" id="IPR033309">
    <property type="entry name" value="Mus81"/>
</dbReference>
<evidence type="ECO:0000256" key="13">
    <source>
        <dbReference type="ARBA" id="ARBA00023254"/>
    </source>
</evidence>
<dbReference type="InterPro" id="IPR006166">
    <property type="entry name" value="ERCC4_domain"/>
</dbReference>
<dbReference type="SUPFAM" id="SSF52980">
    <property type="entry name" value="Restriction endonuclease-like"/>
    <property type="match status" value="1"/>
</dbReference>
<dbReference type="GO" id="GO:0005634">
    <property type="term" value="C:nucleus"/>
    <property type="evidence" value="ECO:0007669"/>
    <property type="project" value="UniProtKB-SubCell"/>
</dbReference>
<evidence type="ECO:0000256" key="2">
    <source>
        <dbReference type="ARBA" id="ARBA00004123"/>
    </source>
</evidence>
<dbReference type="Pfam" id="PF14716">
    <property type="entry name" value="HHH_8"/>
    <property type="match status" value="1"/>
</dbReference>
<keyword evidence="5 14" id="KW-0479">Metal-binding</keyword>
<comment type="subunit">
    <text evidence="14">Interacts with EME1.</text>
</comment>
<dbReference type="InterPro" id="IPR042530">
    <property type="entry name" value="EME1/EME2_C"/>
</dbReference>
<dbReference type="InterPro" id="IPR036388">
    <property type="entry name" value="WH-like_DNA-bd_sf"/>
</dbReference>
<dbReference type="Pfam" id="PF21136">
    <property type="entry name" value="WHD_MUS81"/>
    <property type="match status" value="1"/>
</dbReference>
<dbReference type="InterPro" id="IPR027421">
    <property type="entry name" value="DNA_pol_lamdba_lyase_dom_sf"/>
</dbReference>
<dbReference type="InterPro" id="IPR047416">
    <property type="entry name" value="XPF_nuclease_Mus81"/>
</dbReference>
<evidence type="ECO:0000256" key="8">
    <source>
        <dbReference type="ARBA" id="ARBA00022801"/>
    </source>
</evidence>
<dbReference type="STRING" id="4846.A0A367J7A8"/>
<organism evidence="17 18">
    <name type="scientific">Rhizopus stolonifer</name>
    <name type="common">Rhizopus nigricans</name>
    <dbReference type="NCBI Taxonomy" id="4846"/>
    <lineage>
        <taxon>Eukaryota</taxon>
        <taxon>Fungi</taxon>
        <taxon>Fungi incertae sedis</taxon>
        <taxon>Mucoromycota</taxon>
        <taxon>Mucoromycotina</taxon>
        <taxon>Mucoromycetes</taxon>
        <taxon>Mucorales</taxon>
        <taxon>Mucorineae</taxon>
        <taxon>Rhizopodaceae</taxon>
        <taxon>Rhizopus</taxon>
    </lineage>
</organism>
<evidence type="ECO:0000256" key="10">
    <source>
        <dbReference type="ARBA" id="ARBA00023172"/>
    </source>
</evidence>
<dbReference type="Gene3D" id="1.10.10.10">
    <property type="entry name" value="Winged helix-like DNA-binding domain superfamily/Winged helix DNA-binding domain"/>
    <property type="match status" value="1"/>
</dbReference>
<evidence type="ECO:0000256" key="3">
    <source>
        <dbReference type="ARBA" id="ARBA00010015"/>
    </source>
</evidence>
<keyword evidence="18" id="KW-1185">Reference proteome</keyword>
<dbReference type="GO" id="GO:0031573">
    <property type="term" value="P:mitotic intra-S DNA damage checkpoint signaling"/>
    <property type="evidence" value="ECO:0007669"/>
    <property type="project" value="TreeGrafter"/>
</dbReference>
<keyword evidence="4 14" id="KW-0540">Nuclease</keyword>
<keyword evidence="10 14" id="KW-0233">DNA recombination</keyword>
<comment type="function">
    <text evidence="14">Interacts with EME1 to form a DNA structure-specific endonuclease with substrate preference for branched DNA structures with a 5'-end at the branch nick. Typical substrates include 3'-flap structures, D-loops, replication forks and nicked Holliday junctions. May be required in mitosis for the processing of stalled or collapsed replication fork intermediates. May be required in meiosis for the repair of meiosis-specific double strand breaks subsequent to single-end invasion (SEI).</text>
</comment>
<keyword evidence="13" id="KW-0469">Meiosis</keyword>
<evidence type="ECO:0000256" key="5">
    <source>
        <dbReference type="ARBA" id="ARBA00022723"/>
    </source>
</evidence>
<keyword evidence="9 14" id="KW-0460">Magnesium</keyword>
<evidence type="ECO:0000256" key="4">
    <source>
        <dbReference type="ARBA" id="ARBA00022722"/>
    </source>
</evidence>
<dbReference type="SMART" id="SM00891">
    <property type="entry name" value="ERCC4"/>
    <property type="match status" value="1"/>
</dbReference>
<keyword evidence="11 14" id="KW-0234">DNA repair</keyword>
<dbReference type="InterPro" id="IPR047417">
    <property type="entry name" value="WHD_MUS81"/>
</dbReference>
<feature type="region of interest" description="Disordered" evidence="15">
    <location>
        <begin position="850"/>
        <end position="874"/>
    </location>
</feature>
<evidence type="ECO:0000256" key="11">
    <source>
        <dbReference type="ARBA" id="ARBA00023204"/>
    </source>
</evidence>
<dbReference type="CDD" id="cd21036">
    <property type="entry name" value="WH_MUS81"/>
    <property type="match status" value="1"/>
</dbReference>
<feature type="region of interest" description="Disordered" evidence="15">
    <location>
        <begin position="43"/>
        <end position="83"/>
    </location>
</feature>
<dbReference type="GO" id="GO:0000727">
    <property type="term" value="P:double-strand break repair via break-induced replication"/>
    <property type="evidence" value="ECO:0007669"/>
    <property type="project" value="UniProtKB-UniRule"/>
</dbReference>
<keyword evidence="7 14" id="KW-0227">DNA damage</keyword>
<reference evidence="17 18" key="1">
    <citation type="journal article" date="2018" name="G3 (Bethesda)">
        <title>Phylogenetic and Phylogenomic Definition of Rhizopus Species.</title>
        <authorList>
            <person name="Gryganskyi A.P."/>
            <person name="Golan J."/>
            <person name="Dolatabadi S."/>
            <person name="Mondo S."/>
            <person name="Robb S."/>
            <person name="Idnurm A."/>
            <person name="Muszewska A."/>
            <person name="Steczkiewicz K."/>
            <person name="Masonjones S."/>
            <person name="Liao H.L."/>
            <person name="Gajdeczka M.T."/>
            <person name="Anike F."/>
            <person name="Vuek A."/>
            <person name="Anishchenko I.M."/>
            <person name="Voigt K."/>
            <person name="de Hoog G.S."/>
            <person name="Smith M.E."/>
            <person name="Heitman J."/>
            <person name="Vilgalys R."/>
            <person name="Stajich J.E."/>
        </authorList>
    </citation>
    <scope>NUCLEOTIDE SEQUENCE [LARGE SCALE GENOMIC DNA]</scope>
    <source>
        <strain evidence="17 18">LSU 92-RS-03</strain>
    </source>
</reference>
<dbReference type="Gene3D" id="1.10.150.110">
    <property type="entry name" value="DNA polymerase beta, N-terminal domain-like"/>
    <property type="match status" value="1"/>
</dbReference>
<gene>
    <name evidence="17" type="primary">MUS81_1</name>
    <name evidence="17" type="ORF">CU098_001496</name>
</gene>
<accession>A0A367J7A8</accession>
<keyword evidence="8 14" id="KW-0378">Hydrolase</keyword>
<dbReference type="GO" id="GO:0048257">
    <property type="term" value="F:3'-flap endonuclease activity"/>
    <property type="evidence" value="ECO:0007669"/>
    <property type="project" value="TreeGrafter"/>
</dbReference>
<dbReference type="EMBL" id="PJQM01004079">
    <property type="protein sequence ID" value="RCH85818.1"/>
    <property type="molecule type" value="Genomic_DNA"/>
</dbReference>
<dbReference type="GO" id="GO:0000712">
    <property type="term" value="P:resolution of meiotic recombination intermediates"/>
    <property type="evidence" value="ECO:0007669"/>
    <property type="project" value="UniProtKB-ARBA"/>
</dbReference>
<evidence type="ECO:0000256" key="1">
    <source>
        <dbReference type="ARBA" id="ARBA00001946"/>
    </source>
</evidence>
<dbReference type="GO" id="GO:0006308">
    <property type="term" value="P:DNA catabolic process"/>
    <property type="evidence" value="ECO:0007669"/>
    <property type="project" value="UniProtKB-UniRule"/>
</dbReference>
<evidence type="ECO:0000259" key="16">
    <source>
        <dbReference type="SMART" id="SM00891"/>
    </source>
</evidence>
<dbReference type="OrthoDB" id="5963188at2759"/>
<feature type="domain" description="ERCC4" evidence="16">
    <location>
        <begin position="563"/>
        <end position="661"/>
    </location>
</feature>
<proteinExistence type="inferred from homology"/>
<dbReference type="InterPro" id="IPR011335">
    <property type="entry name" value="Restrct_endonuc-II-like"/>
</dbReference>
<dbReference type="Pfam" id="PF02732">
    <property type="entry name" value="ERCC4"/>
    <property type="match status" value="1"/>
</dbReference>
<evidence type="ECO:0000256" key="9">
    <source>
        <dbReference type="ARBA" id="ARBA00022842"/>
    </source>
</evidence>
<keyword evidence="12 14" id="KW-0539">Nucleus</keyword>
<evidence type="ECO:0000313" key="17">
    <source>
        <dbReference type="EMBL" id="RCH85818.1"/>
    </source>
</evidence>
<dbReference type="PANTHER" id="PTHR13451:SF0">
    <property type="entry name" value="CROSSOVER JUNCTION ENDONUCLEASE MUS81"/>
    <property type="match status" value="1"/>
</dbReference>
<feature type="region of interest" description="Disordered" evidence="15">
    <location>
        <begin position="179"/>
        <end position="217"/>
    </location>
</feature>
<dbReference type="EC" id="3.1.22.-" evidence="14"/>
<sequence length="874" mass="98264">AYNSLCKCPVSFSHPSEASKLDGIGPGMVKKLEACMREHCKENGIPMPELPGQSRKRKAVSDETEDAETSTRPTKPKRTPKPYVPAYRTGGYAIMLALLDFHQVGQSSVTREQICRIAQAHCDTSLTLADPGKSYTAFNSIKTLCDKGYVWRNGKPAKFQLTETGIALAERLRQVSAAEKDGNVDDDETDLSLYSQNPSTTRNSNRSALSNTPETISSRADIMNALAMPSTDSEPKKRKSNKGKSATSAYLDDLLERMDQQASNETNMSLYVLHPSKHTSLTVNGKTVTNTATAFAKPKLKAQSNPSSSITNSFAQGVVQDKDDNDFNDLMSHSAKKPVNHKRHFNVDEFQIDLSPSSSLPSFNSTMADTNDIVDLLSSPEPSPPLPAKDSFDQDYFPLSQPRTKTVLHDTFHYTFLDAENQPVRHVSKATVDVDETQASLSYLVQFYAKQANHPKAAHVHKQRKEGDLITGYMNQDHIDTVCPGLPATPVLCLHQEDNTEDTFWPVSNRPYSPTALSIESSQPSDLSSQAFFPQESQLKTDYHALVNKAFMEPMFPHEYDIVLVVDSREIQMKGNRDYFEKNLTAKGIQCITRSMDLGDVIWIARKKESPSEELFLDYVVERKRLDDLVSSIKDGRFTEQKMRLKRSGAEKIMYIIEEYNREEAERFGAQAIQTAMSATQIIEGIFLKRTNSIDETIDYLVSATKLIQKIYQNTTLYSIPGHIITRQNYLELKAACRQKAKKSNEKSAYLVSYSLYNQLNAKNGSTSLHEIYLKMLMTIRGVNAERALALMKVYPTPKSLLEAFKGMSPEKGKVLAKNVTKGNISRRRWGIQISQRLYDTWGAFTYRKDTDSDDDHEVDEQGEEEEEETMFLE</sequence>
<keyword evidence="6 14" id="KW-0255">Endonuclease</keyword>
<dbReference type="InterPro" id="IPR010996">
    <property type="entry name" value="HHH_MUS81"/>
</dbReference>
<comment type="similarity">
    <text evidence="3 14">Belongs to the XPF family.</text>
</comment>
<evidence type="ECO:0000256" key="14">
    <source>
        <dbReference type="RuleBase" id="RU369042"/>
    </source>
</evidence>
<comment type="caution">
    <text evidence="17">The sequence shown here is derived from an EMBL/GenBank/DDBJ whole genome shotgun (WGS) entry which is preliminary data.</text>
</comment>
<evidence type="ECO:0000313" key="18">
    <source>
        <dbReference type="Proteomes" id="UP000253551"/>
    </source>
</evidence>
<feature type="compositionally biased region" description="Polar residues" evidence="15">
    <location>
        <begin position="192"/>
        <end position="217"/>
    </location>
</feature>
<dbReference type="Proteomes" id="UP000253551">
    <property type="component" value="Unassembled WGS sequence"/>
</dbReference>
<dbReference type="GO" id="GO:0003677">
    <property type="term" value="F:DNA binding"/>
    <property type="evidence" value="ECO:0007669"/>
    <property type="project" value="UniProtKB-UniRule"/>
</dbReference>
<feature type="non-terminal residue" evidence="17">
    <location>
        <position position="1"/>
    </location>
</feature>
<dbReference type="PANTHER" id="PTHR13451">
    <property type="entry name" value="CLASS II CROSSOVER JUNCTION ENDONUCLEASE MUS81"/>
    <property type="match status" value="1"/>
</dbReference>